<feature type="non-terminal residue" evidence="1">
    <location>
        <position position="1"/>
    </location>
</feature>
<reference evidence="1" key="1">
    <citation type="submission" date="2014-12" db="EMBL/GenBank/DDBJ databases">
        <title>Insight into the proteome of Arion vulgaris.</title>
        <authorList>
            <person name="Aradska J."/>
            <person name="Bulat T."/>
            <person name="Smidak R."/>
            <person name="Sarate P."/>
            <person name="Gangsoo J."/>
            <person name="Sialana F."/>
            <person name="Bilban M."/>
            <person name="Lubec G."/>
        </authorList>
    </citation>
    <scope>NUCLEOTIDE SEQUENCE</scope>
    <source>
        <tissue evidence="1">Skin</tissue>
    </source>
</reference>
<name>A0A0B7B5B6_9EUPU</name>
<gene>
    <name evidence="1" type="primary">ORF159290</name>
</gene>
<dbReference type="AlphaFoldDB" id="A0A0B7B5B6"/>
<proteinExistence type="predicted"/>
<accession>A0A0B7B5B6</accession>
<organism evidence="1">
    <name type="scientific">Arion vulgaris</name>
    <dbReference type="NCBI Taxonomy" id="1028688"/>
    <lineage>
        <taxon>Eukaryota</taxon>
        <taxon>Metazoa</taxon>
        <taxon>Spiralia</taxon>
        <taxon>Lophotrochozoa</taxon>
        <taxon>Mollusca</taxon>
        <taxon>Gastropoda</taxon>
        <taxon>Heterobranchia</taxon>
        <taxon>Euthyneura</taxon>
        <taxon>Panpulmonata</taxon>
        <taxon>Eupulmonata</taxon>
        <taxon>Stylommatophora</taxon>
        <taxon>Helicina</taxon>
        <taxon>Arionoidea</taxon>
        <taxon>Arionidae</taxon>
        <taxon>Arion</taxon>
    </lineage>
</organism>
<sequence>DELVSMAEERHAQKKLEKLKERQESNAHFQNMDSTWGAIGGGAPKHPVVRKKVNLTNSLFYPQTPLETSRFEEPDYMPPTGLGSFNYYQQVPSLGYQKVYQESDSRLYPSTYNSPRHVKTTIRSSHRNQFDSVGDQKVLVNGGHHTAPYATDR</sequence>
<dbReference type="EMBL" id="HACG01040586">
    <property type="protein sequence ID" value="CEK87451.1"/>
    <property type="molecule type" value="Transcribed_RNA"/>
</dbReference>
<evidence type="ECO:0000313" key="1">
    <source>
        <dbReference type="EMBL" id="CEK87451.1"/>
    </source>
</evidence>
<protein>
    <submittedName>
        <fullName evidence="1">Uncharacterized protein</fullName>
    </submittedName>
</protein>